<protein>
    <submittedName>
        <fullName evidence="1">Uncharacterized protein</fullName>
    </submittedName>
</protein>
<dbReference type="EMBL" id="BAAAQF010000023">
    <property type="protein sequence ID" value="GAA1691543.1"/>
    <property type="molecule type" value="Genomic_DNA"/>
</dbReference>
<keyword evidence="2" id="KW-1185">Reference proteome</keyword>
<gene>
    <name evidence="1" type="ORF">GCM10009830_44120</name>
</gene>
<name>A0ABN2HQ63_9ACTN</name>
<dbReference type="Proteomes" id="UP001499851">
    <property type="component" value="Unassembled WGS sequence"/>
</dbReference>
<dbReference type="RefSeq" id="WP_344491265.1">
    <property type="nucleotide sequence ID" value="NZ_BAAAQF010000023.1"/>
</dbReference>
<comment type="caution">
    <text evidence="1">The sequence shown here is derived from an EMBL/GenBank/DDBJ whole genome shotgun (WGS) entry which is preliminary data.</text>
</comment>
<organism evidence="1 2">
    <name type="scientific">Glycomyces endophyticus</name>
    <dbReference type="NCBI Taxonomy" id="480996"/>
    <lineage>
        <taxon>Bacteria</taxon>
        <taxon>Bacillati</taxon>
        <taxon>Actinomycetota</taxon>
        <taxon>Actinomycetes</taxon>
        <taxon>Glycomycetales</taxon>
        <taxon>Glycomycetaceae</taxon>
        <taxon>Glycomyces</taxon>
    </lineage>
</organism>
<sequence>MNRVEFLLTPTTVTWSDFTNPHRPGWDRTTLRLFVFDRARYEASLRTTAQPPATGA</sequence>
<evidence type="ECO:0000313" key="1">
    <source>
        <dbReference type="EMBL" id="GAA1691543.1"/>
    </source>
</evidence>
<proteinExistence type="predicted"/>
<evidence type="ECO:0000313" key="2">
    <source>
        <dbReference type="Proteomes" id="UP001499851"/>
    </source>
</evidence>
<reference evidence="1 2" key="1">
    <citation type="journal article" date="2019" name="Int. J. Syst. Evol. Microbiol.">
        <title>The Global Catalogue of Microorganisms (GCM) 10K type strain sequencing project: providing services to taxonomists for standard genome sequencing and annotation.</title>
        <authorList>
            <consortium name="The Broad Institute Genomics Platform"/>
            <consortium name="The Broad Institute Genome Sequencing Center for Infectious Disease"/>
            <person name="Wu L."/>
            <person name="Ma J."/>
        </authorList>
    </citation>
    <scope>NUCLEOTIDE SEQUENCE [LARGE SCALE GENOMIC DNA]</scope>
    <source>
        <strain evidence="1 2">JCM 16001</strain>
    </source>
</reference>
<accession>A0ABN2HQ63</accession>